<dbReference type="GO" id="GO:0042800">
    <property type="term" value="F:histone H3K4 methyltransferase activity"/>
    <property type="evidence" value="ECO:0007669"/>
    <property type="project" value="TreeGrafter"/>
</dbReference>
<dbReference type="Gene3D" id="1.10.10.1450">
    <property type="match status" value="1"/>
</dbReference>
<dbReference type="InterPro" id="IPR041426">
    <property type="entry name" value="Mos1_HTH"/>
</dbReference>
<dbReference type="RefSeq" id="XP_029638041.1">
    <property type="nucleotide sequence ID" value="XM_029782181.1"/>
</dbReference>
<dbReference type="InterPro" id="IPR036388">
    <property type="entry name" value="WH-like_DNA-bd_sf"/>
</dbReference>
<protein>
    <submittedName>
        <fullName evidence="3">Histone-lysine N-methyltransferase SETMAR-like</fullName>
    </submittedName>
</protein>
<dbReference type="PANTHER" id="PTHR46060:SF2">
    <property type="entry name" value="HISTONE-LYSINE N-METHYLTRANSFERASE SETMAR"/>
    <property type="match status" value="1"/>
</dbReference>
<organism evidence="2 3">
    <name type="scientific">Octopus sinensis</name>
    <name type="common">East Asian common octopus</name>
    <dbReference type="NCBI Taxonomy" id="2607531"/>
    <lineage>
        <taxon>Eukaryota</taxon>
        <taxon>Metazoa</taxon>
        <taxon>Spiralia</taxon>
        <taxon>Lophotrochozoa</taxon>
        <taxon>Mollusca</taxon>
        <taxon>Cephalopoda</taxon>
        <taxon>Coleoidea</taxon>
        <taxon>Octopodiformes</taxon>
        <taxon>Octopoda</taxon>
        <taxon>Incirrata</taxon>
        <taxon>Octopodidae</taxon>
        <taxon>Octopus</taxon>
    </lineage>
</organism>
<dbReference type="GO" id="GO:0015074">
    <property type="term" value="P:DNA integration"/>
    <property type="evidence" value="ECO:0007669"/>
    <property type="project" value="TreeGrafter"/>
</dbReference>
<dbReference type="GO" id="GO:0046975">
    <property type="term" value="F:histone H3K36 methyltransferase activity"/>
    <property type="evidence" value="ECO:0007669"/>
    <property type="project" value="TreeGrafter"/>
</dbReference>
<reference evidence="3" key="1">
    <citation type="submission" date="2025-08" db="UniProtKB">
        <authorList>
            <consortium name="RefSeq"/>
        </authorList>
    </citation>
    <scope>IDENTIFICATION</scope>
</reference>
<dbReference type="InterPro" id="IPR052709">
    <property type="entry name" value="Transposase-MT_Hybrid"/>
</dbReference>
<feature type="domain" description="Mos1 transposase HTH" evidence="1">
    <location>
        <begin position="3"/>
        <end position="52"/>
    </location>
</feature>
<accession>A0A6P7SJE3</accession>
<dbReference type="GO" id="GO:0035861">
    <property type="term" value="C:site of double-strand break"/>
    <property type="evidence" value="ECO:0007669"/>
    <property type="project" value="TreeGrafter"/>
</dbReference>
<dbReference type="GO" id="GO:0003690">
    <property type="term" value="F:double-stranded DNA binding"/>
    <property type="evidence" value="ECO:0007669"/>
    <property type="project" value="TreeGrafter"/>
</dbReference>
<dbReference type="KEGG" id="osn:115213246"/>
<sequence>MIKKDLRLFFLHEFKLGHNTSQTAANINRAWGEGDINDRTVRRWFPKFRSRDESLEEESRGRSCNLDNEQLKAIAEQNPRQSLREMSQALGVGIATVLCNLQKIGKVKKPDK</sequence>
<dbReference type="GO" id="GO:0044547">
    <property type="term" value="F:DNA topoisomerase binding"/>
    <property type="evidence" value="ECO:0007669"/>
    <property type="project" value="TreeGrafter"/>
</dbReference>
<dbReference type="GO" id="GO:0044774">
    <property type="term" value="P:mitotic DNA integrity checkpoint signaling"/>
    <property type="evidence" value="ECO:0007669"/>
    <property type="project" value="TreeGrafter"/>
</dbReference>
<dbReference type="GO" id="GO:0031297">
    <property type="term" value="P:replication fork processing"/>
    <property type="evidence" value="ECO:0007669"/>
    <property type="project" value="TreeGrafter"/>
</dbReference>
<evidence type="ECO:0000313" key="2">
    <source>
        <dbReference type="Proteomes" id="UP000515154"/>
    </source>
</evidence>
<dbReference type="GO" id="GO:0000014">
    <property type="term" value="F:single-stranded DNA endodeoxyribonuclease activity"/>
    <property type="evidence" value="ECO:0007669"/>
    <property type="project" value="TreeGrafter"/>
</dbReference>
<dbReference type="Proteomes" id="UP000515154">
    <property type="component" value="Linkage group LG6"/>
</dbReference>
<dbReference type="PANTHER" id="PTHR46060">
    <property type="entry name" value="MARINER MOS1 TRANSPOSASE-LIKE PROTEIN"/>
    <property type="match status" value="1"/>
</dbReference>
<dbReference type="GO" id="GO:0005634">
    <property type="term" value="C:nucleus"/>
    <property type="evidence" value="ECO:0007669"/>
    <property type="project" value="TreeGrafter"/>
</dbReference>
<proteinExistence type="predicted"/>
<dbReference type="AlphaFoldDB" id="A0A6P7SJE3"/>
<dbReference type="GO" id="GO:0000793">
    <property type="term" value="C:condensed chromosome"/>
    <property type="evidence" value="ECO:0007669"/>
    <property type="project" value="TreeGrafter"/>
</dbReference>
<dbReference type="GO" id="GO:0006303">
    <property type="term" value="P:double-strand break repair via nonhomologous end joining"/>
    <property type="evidence" value="ECO:0007669"/>
    <property type="project" value="TreeGrafter"/>
</dbReference>
<evidence type="ECO:0000313" key="3">
    <source>
        <dbReference type="RefSeq" id="XP_029638041.1"/>
    </source>
</evidence>
<keyword evidence="2" id="KW-1185">Reference proteome</keyword>
<dbReference type="GO" id="GO:0000729">
    <property type="term" value="P:DNA double-strand break processing"/>
    <property type="evidence" value="ECO:0007669"/>
    <property type="project" value="TreeGrafter"/>
</dbReference>
<dbReference type="Gene3D" id="1.10.10.10">
    <property type="entry name" value="Winged helix-like DNA-binding domain superfamily/Winged helix DNA-binding domain"/>
    <property type="match status" value="1"/>
</dbReference>
<gene>
    <name evidence="3" type="primary">LOC115213246</name>
</gene>
<dbReference type="GO" id="GO:0003697">
    <property type="term" value="F:single-stranded DNA binding"/>
    <property type="evidence" value="ECO:0007669"/>
    <property type="project" value="TreeGrafter"/>
</dbReference>
<evidence type="ECO:0000259" key="1">
    <source>
        <dbReference type="Pfam" id="PF17906"/>
    </source>
</evidence>
<dbReference type="Pfam" id="PF17906">
    <property type="entry name" value="HTH_48"/>
    <property type="match status" value="1"/>
</dbReference>
<name>A0A6P7SJE3_9MOLL</name>